<dbReference type="EMBL" id="CP026520">
    <property type="protein sequence ID" value="QAV17155.1"/>
    <property type="molecule type" value="Genomic_DNA"/>
</dbReference>
<keyword evidence="5" id="KW-1185">Reference proteome</keyword>
<dbReference type="RefSeq" id="WP_042229852.1">
    <property type="nucleotide sequence ID" value="NZ_CP026520.1"/>
</dbReference>
<evidence type="ECO:0000313" key="5">
    <source>
        <dbReference type="Proteomes" id="UP001527202"/>
    </source>
</evidence>
<evidence type="ECO:0000313" key="3">
    <source>
        <dbReference type="EMBL" id="QAV17155.1"/>
    </source>
</evidence>
<evidence type="ECO:0000313" key="4">
    <source>
        <dbReference type="Proteomes" id="UP000288943"/>
    </source>
</evidence>
<feature type="transmembrane region" description="Helical" evidence="1">
    <location>
        <begin position="62"/>
        <end position="83"/>
    </location>
</feature>
<feature type="transmembrane region" description="Helical" evidence="1">
    <location>
        <begin position="237"/>
        <end position="252"/>
    </location>
</feature>
<dbReference type="AlphaFoldDB" id="A0A410WS08"/>
<reference evidence="3 4" key="1">
    <citation type="submission" date="2018-01" db="EMBL/GenBank/DDBJ databases">
        <title>The whole genome sequencing and assembly of Paenibacillus chitinolyticus KCCM 41400 strain.</title>
        <authorList>
            <person name="Kim J.-Y."/>
            <person name="Park M.-K."/>
            <person name="Lee Y.-J."/>
            <person name="Yi H."/>
            <person name="Bahn Y.-S."/>
            <person name="Kim J.F."/>
            <person name="Lee D.-W."/>
        </authorList>
    </citation>
    <scope>NUCLEOTIDE SEQUENCE [LARGE SCALE GENOMIC DNA]</scope>
    <source>
        <strain evidence="3 4">KCCM 41400</strain>
    </source>
</reference>
<dbReference type="KEGG" id="pchi:PC41400_05555"/>
<feature type="transmembrane region" description="Helical" evidence="1">
    <location>
        <begin position="190"/>
        <end position="208"/>
    </location>
</feature>
<protein>
    <submittedName>
        <fullName evidence="2">O-antigen polysaccharide polymerase Wzy family protein</fullName>
    </submittedName>
    <submittedName>
        <fullName evidence="3">Oligosaccharide repeat unit polymerase</fullName>
    </submittedName>
</protein>
<evidence type="ECO:0000313" key="2">
    <source>
        <dbReference type="EMBL" id="MCY9595378.1"/>
    </source>
</evidence>
<proteinExistence type="predicted"/>
<reference evidence="2 5" key="2">
    <citation type="submission" date="2022-05" db="EMBL/GenBank/DDBJ databases">
        <title>Genome Sequencing of Bee-Associated Microbes.</title>
        <authorList>
            <person name="Dunlap C."/>
        </authorList>
    </citation>
    <scope>NUCLEOTIDE SEQUENCE [LARGE SCALE GENOMIC DNA]</scope>
    <source>
        <strain evidence="2 5">NRRL B-23120</strain>
    </source>
</reference>
<dbReference type="Proteomes" id="UP001527202">
    <property type="component" value="Unassembled WGS sequence"/>
</dbReference>
<feature type="transmembrane region" description="Helical" evidence="1">
    <location>
        <begin position="386"/>
        <end position="403"/>
    </location>
</feature>
<feature type="transmembrane region" description="Helical" evidence="1">
    <location>
        <begin position="424"/>
        <end position="442"/>
    </location>
</feature>
<keyword evidence="1" id="KW-0472">Membrane</keyword>
<keyword evidence="1" id="KW-1133">Transmembrane helix</keyword>
<sequence length="460" mass="52336">MNAWLLKPLGARWKTALLTLFVIILVSICSILLFAHILLTQITVFCLVNIAFIRLYLKLNPALNAFTSVTVLFSFFFLIYGIALPMDTLFQNINLIQSDEVIGTFKAYLAANLCFVAGVLVSQFLKVRGKDKLVSDTPIDLLKIQAAAIGLLLIGLTLMVYDQFRLGGFDVIGVENRMNNFVAQRQSTNLAIPWKIMITAGFFGWSISVCSKKQLYLLYFTLISVCLFYFFGLGSRSLILMTILPTFAWLVNQRKIKLTSMRKVILVGIVLAMMSPIFNNVRQSIIENKSMDSPKQSWSFSEGETGTAFEITNDILTTSIYPNADPSYLTAVLYFLPSSIYKFFIDHEKPLNMGDWYVSYFHPYLYQHGGGMGFSPVAQAWMNGEWWGIFGVFIILGFILCSLDRTLHIHYLVLPFAIWFQRSSFHSVMTDFIFILIFYSFIRFVGTLGQVSKKPKYKIQ</sequence>
<dbReference type="NCBIfam" id="TIGR04370">
    <property type="entry name" value="glyco_rpt_poly"/>
    <property type="match status" value="1"/>
</dbReference>
<organism evidence="3 4">
    <name type="scientific">Paenibacillus chitinolyticus</name>
    <dbReference type="NCBI Taxonomy" id="79263"/>
    <lineage>
        <taxon>Bacteria</taxon>
        <taxon>Bacillati</taxon>
        <taxon>Bacillota</taxon>
        <taxon>Bacilli</taxon>
        <taxon>Bacillales</taxon>
        <taxon>Paenibacillaceae</taxon>
        <taxon>Paenibacillus</taxon>
    </lineage>
</organism>
<dbReference type="GeneID" id="95374281"/>
<dbReference type="Proteomes" id="UP000288943">
    <property type="component" value="Chromosome"/>
</dbReference>
<dbReference type="EMBL" id="JAMDMJ010000008">
    <property type="protein sequence ID" value="MCY9595378.1"/>
    <property type="molecule type" value="Genomic_DNA"/>
</dbReference>
<feature type="transmembrane region" description="Helical" evidence="1">
    <location>
        <begin position="20"/>
        <end position="50"/>
    </location>
</feature>
<dbReference type="OrthoDB" id="2506507at2"/>
<feature type="transmembrane region" description="Helical" evidence="1">
    <location>
        <begin position="103"/>
        <end position="121"/>
    </location>
</feature>
<feature type="transmembrane region" description="Helical" evidence="1">
    <location>
        <begin position="264"/>
        <end position="281"/>
    </location>
</feature>
<gene>
    <name evidence="2" type="ORF">M5X16_06325</name>
    <name evidence="3" type="ORF">PC41400_05555</name>
</gene>
<feature type="transmembrane region" description="Helical" evidence="1">
    <location>
        <begin position="141"/>
        <end position="161"/>
    </location>
</feature>
<dbReference type="InterPro" id="IPR029468">
    <property type="entry name" value="O-ag_pol_Wzy"/>
</dbReference>
<dbReference type="Pfam" id="PF14296">
    <property type="entry name" value="O-ag_pol_Wzy"/>
    <property type="match status" value="1"/>
</dbReference>
<name>A0A410WS08_9BACL</name>
<evidence type="ECO:0000256" key="1">
    <source>
        <dbReference type="SAM" id="Phobius"/>
    </source>
</evidence>
<keyword evidence="1" id="KW-0812">Transmembrane</keyword>
<accession>A0A410WS08</accession>